<keyword evidence="2" id="KW-1185">Reference proteome</keyword>
<proteinExistence type="predicted"/>
<evidence type="ECO:0000313" key="1">
    <source>
        <dbReference type="EMBL" id="KAJ4430100.1"/>
    </source>
</evidence>
<comment type="caution">
    <text evidence="1">The sequence shown here is derived from an EMBL/GenBank/DDBJ whole genome shotgun (WGS) entry which is preliminary data.</text>
</comment>
<sequence>MSPGSSTESYPAFGRIELRENPGKNLNQIICSDRDSNPDHLVSRPDALTVTPQRLKYVSNKIDKYKINRREYEEENHVLCRSDINSYSSRLYQRRRCAGILSRRSSFNMPVNLHFNTTDLGRDRTRNLKHRRCGLALKCCRNNSPLKWTHSRTGEREFDYAQCSKHTKPGYSSTSPYAVHFNCLYLTFLAFR</sequence>
<dbReference type="EMBL" id="JAJSOF020000033">
    <property type="protein sequence ID" value="KAJ4430100.1"/>
    <property type="molecule type" value="Genomic_DNA"/>
</dbReference>
<evidence type="ECO:0000313" key="2">
    <source>
        <dbReference type="Proteomes" id="UP001148838"/>
    </source>
</evidence>
<dbReference type="Proteomes" id="UP001148838">
    <property type="component" value="Unassembled WGS sequence"/>
</dbReference>
<name>A0ABQ8S8F8_PERAM</name>
<protein>
    <submittedName>
        <fullName evidence="1">Uncharacterized protein</fullName>
    </submittedName>
</protein>
<reference evidence="1 2" key="1">
    <citation type="journal article" date="2022" name="Allergy">
        <title>Genome assembly and annotation of Periplaneta americana reveal a comprehensive cockroach allergen profile.</title>
        <authorList>
            <person name="Wang L."/>
            <person name="Xiong Q."/>
            <person name="Saelim N."/>
            <person name="Wang L."/>
            <person name="Nong W."/>
            <person name="Wan A.T."/>
            <person name="Shi M."/>
            <person name="Liu X."/>
            <person name="Cao Q."/>
            <person name="Hui J.H.L."/>
            <person name="Sookrung N."/>
            <person name="Leung T.F."/>
            <person name="Tungtrongchitr A."/>
            <person name="Tsui S.K.W."/>
        </authorList>
    </citation>
    <scope>NUCLEOTIDE SEQUENCE [LARGE SCALE GENOMIC DNA]</scope>
    <source>
        <strain evidence="1">PWHHKU_190912</strain>
    </source>
</reference>
<accession>A0ABQ8S8F8</accession>
<organism evidence="1 2">
    <name type="scientific">Periplaneta americana</name>
    <name type="common">American cockroach</name>
    <name type="synonym">Blatta americana</name>
    <dbReference type="NCBI Taxonomy" id="6978"/>
    <lineage>
        <taxon>Eukaryota</taxon>
        <taxon>Metazoa</taxon>
        <taxon>Ecdysozoa</taxon>
        <taxon>Arthropoda</taxon>
        <taxon>Hexapoda</taxon>
        <taxon>Insecta</taxon>
        <taxon>Pterygota</taxon>
        <taxon>Neoptera</taxon>
        <taxon>Polyneoptera</taxon>
        <taxon>Dictyoptera</taxon>
        <taxon>Blattodea</taxon>
        <taxon>Blattoidea</taxon>
        <taxon>Blattidae</taxon>
        <taxon>Blattinae</taxon>
        <taxon>Periplaneta</taxon>
    </lineage>
</organism>
<gene>
    <name evidence="1" type="ORF">ANN_22309</name>
</gene>